<evidence type="ECO:0000313" key="8">
    <source>
        <dbReference type="EMBL" id="TKK88913.1"/>
    </source>
</evidence>
<dbReference type="PANTHER" id="PTHR46696:SF1">
    <property type="entry name" value="CYTOCHROME P450 YJIB-RELATED"/>
    <property type="match status" value="1"/>
</dbReference>
<evidence type="ECO:0000256" key="3">
    <source>
        <dbReference type="ARBA" id="ARBA00022723"/>
    </source>
</evidence>
<dbReference type="InterPro" id="IPR036396">
    <property type="entry name" value="Cyt_P450_sf"/>
</dbReference>
<name>A0A4V5UZJ1_9ACTN</name>
<dbReference type="GO" id="GO:0005506">
    <property type="term" value="F:iron ion binding"/>
    <property type="evidence" value="ECO:0007669"/>
    <property type="project" value="InterPro"/>
</dbReference>
<sequence>MPNGIRMWLVTGYDDAREALADPRLRKDAATLREALQRAVTTPDARVQPAELASHMLNSDPPDHTRLRRLVSKAFTPRAVERLRPRVEEIAAGLLGRMDGEVDLIDAYAYPLPMTVICELLGVPERDRDDLRAHLRELLERPFRAGDDQTERDRRIAGLVERFSALIEDKRATPGEDILTGLVQARDQEDKLDDVELISTCFLLFLAGHETTVNLIGNAVLALLTHPDQRSELLRNPGVIDDAVEEFLRYDGPLNFAPQRVTGEDVTIAGVTIPKGELVAVALSAADRDPAEFPEPDRLDLTRDDGPHLAFGHGIHYCLGAPLARLEARIALARLFERFPEMSLAAPAEELRWRPLPLLRALDRLPVRLGPDAG</sequence>
<evidence type="ECO:0000313" key="9">
    <source>
        <dbReference type="Proteomes" id="UP000308705"/>
    </source>
</evidence>
<dbReference type="EMBL" id="SZQA01000009">
    <property type="protein sequence ID" value="TKK88913.1"/>
    <property type="molecule type" value="Genomic_DNA"/>
</dbReference>
<gene>
    <name evidence="8" type="ORF">FDA94_12035</name>
</gene>
<keyword evidence="9" id="KW-1185">Reference proteome</keyword>
<dbReference type="PANTHER" id="PTHR46696">
    <property type="entry name" value="P450, PUTATIVE (EUROFUNG)-RELATED"/>
    <property type="match status" value="1"/>
</dbReference>
<dbReference type="GO" id="GO:0004497">
    <property type="term" value="F:monooxygenase activity"/>
    <property type="evidence" value="ECO:0007669"/>
    <property type="project" value="UniProtKB-KW"/>
</dbReference>
<keyword evidence="5 7" id="KW-0408">Iron</keyword>
<keyword evidence="3 7" id="KW-0479">Metal-binding</keyword>
<accession>A0A4V5UZJ1</accession>
<evidence type="ECO:0000256" key="2">
    <source>
        <dbReference type="ARBA" id="ARBA00022617"/>
    </source>
</evidence>
<keyword evidence="2 7" id="KW-0349">Heme</keyword>
<dbReference type="CDD" id="cd11029">
    <property type="entry name" value="CYP107-like"/>
    <property type="match status" value="1"/>
</dbReference>
<evidence type="ECO:0000256" key="5">
    <source>
        <dbReference type="ARBA" id="ARBA00023004"/>
    </source>
</evidence>
<evidence type="ECO:0000256" key="6">
    <source>
        <dbReference type="ARBA" id="ARBA00023033"/>
    </source>
</evidence>
<dbReference type="PRINTS" id="PR00359">
    <property type="entry name" value="BP450"/>
</dbReference>
<proteinExistence type="inferred from homology"/>
<comment type="similarity">
    <text evidence="1 7">Belongs to the cytochrome P450 family.</text>
</comment>
<dbReference type="GO" id="GO:0020037">
    <property type="term" value="F:heme binding"/>
    <property type="evidence" value="ECO:0007669"/>
    <property type="project" value="InterPro"/>
</dbReference>
<dbReference type="Gene3D" id="1.10.630.10">
    <property type="entry name" value="Cytochrome P450"/>
    <property type="match status" value="1"/>
</dbReference>
<dbReference type="InterPro" id="IPR001128">
    <property type="entry name" value="Cyt_P450"/>
</dbReference>
<dbReference type="Pfam" id="PF00067">
    <property type="entry name" value="p450"/>
    <property type="match status" value="1"/>
</dbReference>
<evidence type="ECO:0000256" key="1">
    <source>
        <dbReference type="ARBA" id="ARBA00010617"/>
    </source>
</evidence>
<dbReference type="SUPFAM" id="SSF48264">
    <property type="entry name" value="Cytochrome P450"/>
    <property type="match status" value="1"/>
</dbReference>
<dbReference type="PROSITE" id="PS00086">
    <property type="entry name" value="CYTOCHROME_P450"/>
    <property type="match status" value="1"/>
</dbReference>
<evidence type="ECO:0000256" key="4">
    <source>
        <dbReference type="ARBA" id="ARBA00023002"/>
    </source>
</evidence>
<dbReference type="GO" id="GO:0016705">
    <property type="term" value="F:oxidoreductase activity, acting on paired donors, with incorporation or reduction of molecular oxygen"/>
    <property type="evidence" value="ECO:0007669"/>
    <property type="project" value="InterPro"/>
</dbReference>
<dbReference type="FunFam" id="1.10.630.10:FF:000018">
    <property type="entry name" value="Cytochrome P450 monooxygenase"/>
    <property type="match status" value="1"/>
</dbReference>
<keyword evidence="4 7" id="KW-0560">Oxidoreductase</keyword>
<dbReference type="OrthoDB" id="4133219at2"/>
<dbReference type="InterPro" id="IPR017972">
    <property type="entry name" value="Cyt_P450_CS"/>
</dbReference>
<dbReference type="AlphaFoldDB" id="A0A4V5UZJ1"/>
<keyword evidence="6 7" id="KW-0503">Monooxygenase</keyword>
<organism evidence="8 9">
    <name type="scientific">Herbidospora galbida</name>
    <dbReference type="NCBI Taxonomy" id="2575442"/>
    <lineage>
        <taxon>Bacteria</taxon>
        <taxon>Bacillati</taxon>
        <taxon>Actinomycetota</taxon>
        <taxon>Actinomycetes</taxon>
        <taxon>Streptosporangiales</taxon>
        <taxon>Streptosporangiaceae</taxon>
        <taxon>Herbidospora</taxon>
    </lineage>
</organism>
<dbReference type="InterPro" id="IPR002397">
    <property type="entry name" value="Cyt_P450_B"/>
</dbReference>
<reference evidence="8 9" key="1">
    <citation type="submission" date="2019-04" db="EMBL/GenBank/DDBJ databases">
        <title>Herbidospora sp. NEAU-GS14.nov., a novel actinomycete isolated from soil.</title>
        <authorList>
            <person name="Han L."/>
        </authorList>
    </citation>
    <scope>NUCLEOTIDE SEQUENCE [LARGE SCALE GENOMIC DNA]</scope>
    <source>
        <strain evidence="8 9">NEAU-GS14</strain>
    </source>
</reference>
<comment type="caution">
    <text evidence="8">The sequence shown here is derived from an EMBL/GenBank/DDBJ whole genome shotgun (WGS) entry which is preliminary data.</text>
</comment>
<protein>
    <submittedName>
        <fullName evidence="8">Cytochrome P450</fullName>
    </submittedName>
</protein>
<evidence type="ECO:0000256" key="7">
    <source>
        <dbReference type="RuleBase" id="RU000461"/>
    </source>
</evidence>
<dbReference type="Proteomes" id="UP000308705">
    <property type="component" value="Unassembled WGS sequence"/>
</dbReference>